<reference evidence="1" key="1">
    <citation type="journal article" date="2023" name="Mol. Phylogenet. Evol.">
        <title>Genome-scale phylogeny and comparative genomics of the fungal order Sordariales.</title>
        <authorList>
            <person name="Hensen N."/>
            <person name="Bonometti L."/>
            <person name="Westerberg I."/>
            <person name="Brannstrom I.O."/>
            <person name="Guillou S."/>
            <person name="Cros-Aarteil S."/>
            <person name="Calhoun S."/>
            <person name="Haridas S."/>
            <person name="Kuo A."/>
            <person name="Mondo S."/>
            <person name="Pangilinan J."/>
            <person name="Riley R."/>
            <person name="LaButti K."/>
            <person name="Andreopoulos B."/>
            <person name="Lipzen A."/>
            <person name="Chen C."/>
            <person name="Yan M."/>
            <person name="Daum C."/>
            <person name="Ng V."/>
            <person name="Clum A."/>
            <person name="Steindorff A."/>
            <person name="Ohm R.A."/>
            <person name="Martin F."/>
            <person name="Silar P."/>
            <person name="Natvig D.O."/>
            <person name="Lalanne C."/>
            <person name="Gautier V."/>
            <person name="Ament-Velasquez S.L."/>
            <person name="Kruys A."/>
            <person name="Hutchinson M.I."/>
            <person name="Powell A.J."/>
            <person name="Barry K."/>
            <person name="Miller A.N."/>
            <person name="Grigoriev I.V."/>
            <person name="Debuchy R."/>
            <person name="Gladieux P."/>
            <person name="Hiltunen Thoren M."/>
            <person name="Johannesson H."/>
        </authorList>
    </citation>
    <scope>NUCLEOTIDE SEQUENCE</scope>
    <source>
        <strain evidence="1">PSN309</strain>
    </source>
</reference>
<organism evidence="1 2">
    <name type="scientific">Podospora australis</name>
    <dbReference type="NCBI Taxonomy" id="1536484"/>
    <lineage>
        <taxon>Eukaryota</taxon>
        <taxon>Fungi</taxon>
        <taxon>Dikarya</taxon>
        <taxon>Ascomycota</taxon>
        <taxon>Pezizomycotina</taxon>
        <taxon>Sordariomycetes</taxon>
        <taxon>Sordariomycetidae</taxon>
        <taxon>Sordariales</taxon>
        <taxon>Podosporaceae</taxon>
        <taxon>Podospora</taxon>
    </lineage>
</organism>
<keyword evidence="2" id="KW-1185">Reference proteome</keyword>
<evidence type="ECO:0000313" key="2">
    <source>
        <dbReference type="Proteomes" id="UP001302126"/>
    </source>
</evidence>
<dbReference type="EMBL" id="MU864540">
    <property type="protein sequence ID" value="KAK4183558.1"/>
    <property type="molecule type" value="Genomic_DNA"/>
</dbReference>
<proteinExistence type="predicted"/>
<reference evidence="1" key="2">
    <citation type="submission" date="2023-05" db="EMBL/GenBank/DDBJ databases">
        <authorList>
            <consortium name="Lawrence Berkeley National Laboratory"/>
            <person name="Steindorff A."/>
            <person name="Hensen N."/>
            <person name="Bonometti L."/>
            <person name="Westerberg I."/>
            <person name="Brannstrom I.O."/>
            <person name="Guillou S."/>
            <person name="Cros-Aarteil S."/>
            <person name="Calhoun S."/>
            <person name="Haridas S."/>
            <person name="Kuo A."/>
            <person name="Mondo S."/>
            <person name="Pangilinan J."/>
            <person name="Riley R."/>
            <person name="Labutti K."/>
            <person name="Andreopoulos B."/>
            <person name="Lipzen A."/>
            <person name="Chen C."/>
            <person name="Yanf M."/>
            <person name="Daum C."/>
            <person name="Ng V."/>
            <person name="Clum A."/>
            <person name="Ohm R."/>
            <person name="Martin F."/>
            <person name="Silar P."/>
            <person name="Natvig D."/>
            <person name="Lalanne C."/>
            <person name="Gautier V."/>
            <person name="Ament-Velasquez S.L."/>
            <person name="Kruys A."/>
            <person name="Hutchinson M.I."/>
            <person name="Powell A.J."/>
            <person name="Barry K."/>
            <person name="Miller A.N."/>
            <person name="Grigoriev I.V."/>
            <person name="Debuchy R."/>
            <person name="Gladieux P."/>
            <person name="Thoren M.H."/>
            <person name="Johannesson H."/>
        </authorList>
    </citation>
    <scope>NUCLEOTIDE SEQUENCE</scope>
    <source>
        <strain evidence="1">PSN309</strain>
    </source>
</reference>
<dbReference type="PANTHER" id="PTHR42085:SF4">
    <property type="entry name" value="F-BOX DOMAIN-CONTAINING PROTEIN"/>
    <property type="match status" value="1"/>
</dbReference>
<gene>
    <name evidence="1" type="ORF">QBC35DRAFT_542877</name>
</gene>
<protein>
    <submittedName>
        <fullName evidence="1">Uncharacterized protein</fullName>
    </submittedName>
</protein>
<accession>A0AAN6WK20</accession>
<comment type="caution">
    <text evidence="1">The sequence shown here is derived from an EMBL/GenBank/DDBJ whole genome shotgun (WGS) entry which is preliminary data.</text>
</comment>
<dbReference type="AlphaFoldDB" id="A0AAN6WK20"/>
<dbReference type="PANTHER" id="PTHR42085">
    <property type="entry name" value="F-BOX DOMAIN-CONTAINING PROTEIN"/>
    <property type="match status" value="1"/>
</dbReference>
<sequence length="257" mass="29694">MFETNNPEVNDTSMDNEALVFVPDEPVGFLSRPGEIRNMIYDLALVKRDKRIVIGTRCKESANLYISRPVSQRFASVSSTTQAAIGSCVLSRNQTRMYCNLKWVDEMERNRQIGTIESDNQQTHLPTLDQIDAPSLDKTTDRTIQVVSNTNRLTFLDLPGELRHMVYKVALLKTNGPVTVRPRSRRKLPAFVYFYNTFDTDIQEFYWDDDRPRIPVFTTRPWRLPPTWTLRSAFRDAVEEIRAIPECDPDLRALTVC</sequence>
<evidence type="ECO:0000313" key="1">
    <source>
        <dbReference type="EMBL" id="KAK4183558.1"/>
    </source>
</evidence>
<dbReference type="InterPro" id="IPR038883">
    <property type="entry name" value="AN11006-like"/>
</dbReference>
<dbReference type="Proteomes" id="UP001302126">
    <property type="component" value="Unassembled WGS sequence"/>
</dbReference>
<name>A0AAN6WK20_9PEZI</name>